<dbReference type="SUPFAM" id="SSF53383">
    <property type="entry name" value="PLP-dependent transferases"/>
    <property type="match status" value="1"/>
</dbReference>
<proteinExistence type="inferred from homology"/>
<evidence type="ECO:0000256" key="5">
    <source>
        <dbReference type="ARBA" id="ARBA00022898"/>
    </source>
</evidence>
<keyword evidence="3 7" id="KW-0032">Aminotransferase</keyword>
<evidence type="ECO:0000313" key="8">
    <source>
        <dbReference type="Proteomes" id="UP000298050"/>
    </source>
</evidence>
<comment type="caution">
    <text evidence="7">The sequence shown here is derived from an EMBL/GenBank/DDBJ whole genome shotgun (WGS) entry which is preliminary data.</text>
</comment>
<name>A0A4Z0M5M3_9GAMM</name>
<dbReference type="Pfam" id="PF00202">
    <property type="entry name" value="Aminotran_3"/>
    <property type="match status" value="1"/>
</dbReference>
<dbReference type="InterPro" id="IPR015424">
    <property type="entry name" value="PyrdxlP-dep_Trfase"/>
</dbReference>
<sequence length="446" mass="48553">MTSPQHLRQPLTREQLEAHWMPYTGNRQFKDDPRMIVGAEGAYFIDDRGRRVFDGLSGLWCSGLGHNRPEITEAVTRQLQTLDYSPAFQFGQPLSFELANRIKALTPDGLDYVFFTNSGSECADTALKMARAYWRLKGQPAKTKLIGRAKGYHGVNFGGISVGGIGANRKLFGTAVDADHLSHTLLPENAFTRGMPERGAHLVEELLELIALHDASNIAAVIVEPLAGSAGVIPPPVGYLQRLREICDAHDILLIFDEVITGFGRMGAMTGAEAFGVTPDIMNVAKQMTNGAIPMGAVIASSEIYQTFMAQGGPEYMLEFPHGYTYSAHPVACAAGLAALEVLERENFPGRVAQLAPHFEAALHQLQGKPHVADIRNYGFAGALTLAAYPGEPARRPFELAMRMWEKGFYVRYGGDTVQLGLPFITETAEIDSLCSALGESLDELA</sequence>
<evidence type="ECO:0000313" key="7">
    <source>
        <dbReference type="EMBL" id="TGD74720.1"/>
    </source>
</evidence>
<dbReference type="OrthoDB" id="9801052at2"/>
<dbReference type="GO" id="GO:0009102">
    <property type="term" value="P:biotin biosynthetic process"/>
    <property type="evidence" value="ECO:0007669"/>
    <property type="project" value="TreeGrafter"/>
</dbReference>
<dbReference type="InterPro" id="IPR049704">
    <property type="entry name" value="Aminotrans_3_PPA_site"/>
</dbReference>
<keyword evidence="8" id="KW-1185">Reference proteome</keyword>
<gene>
    <name evidence="7" type="ORF">E4634_05835</name>
</gene>
<evidence type="ECO:0000256" key="3">
    <source>
        <dbReference type="ARBA" id="ARBA00022576"/>
    </source>
</evidence>
<protein>
    <submittedName>
        <fullName evidence="7">Aspartate aminotransferase family protein</fullName>
    </submittedName>
</protein>
<reference evidence="7 8" key="1">
    <citation type="submission" date="2019-04" db="EMBL/GenBank/DDBJ databases">
        <title>Taxonomy of novel Haliea sp. from mangrove soil of West Coast of India.</title>
        <authorList>
            <person name="Verma A."/>
            <person name="Kumar P."/>
            <person name="Krishnamurthi S."/>
        </authorList>
    </citation>
    <scope>NUCLEOTIDE SEQUENCE [LARGE SCALE GENOMIC DNA]</scope>
    <source>
        <strain evidence="7 8">SAOS-164</strain>
    </source>
</reference>
<accession>A0A4Z0M5M3</accession>
<dbReference type="InterPro" id="IPR015422">
    <property type="entry name" value="PyrdxlP-dep_Trfase_small"/>
</dbReference>
<dbReference type="InterPro" id="IPR005814">
    <property type="entry name" value="Aminotrans_3"/>
</dbReference>
<dbReference type="GO" id="GO:0004015">
    <property type="term" value="F:adenosylmethionine-8-amino-7-oxononanoate transaminase activity"/>
    <property type="evidence" value="ECO:0007669"/>
    <property type="project" value="TreeGrafter"/>
</dbReference>
<dbReference type="PANTHER" id="PTHR42684:SF1">
    <property type="entry name" value="BETA-ALANINE--PYRUVATE AMINOTRANSFERASE"/>
    <property type="match status" value="1"/>
</dbReference>
<dbReference type="PANTHER" id="PTHR42684">
    <property type="entry name" value="ADENOSYLMETHIONINE-8-AMINO-7-OXONONANOATE AMINOTRANSFERASE"/>
    <property type="match status" value="1"/>
</dbReference>
<comment type="similarity">
    <text evidence="2 6">Belongs to the class-III pyridoxal-phosphate-dependent aminotransferase family.</text>
</comment>
<comment type="cofactor">
    <cofactor evidence="1">
        <name>pyridoxal 5'-phosphate</name>
        <dbReference type="ChEBI" id="CHEBI:597326"/>
    </cofactor>
</comment>
<dbReference type="GO" id="GO:0030170">
    <property type="term" value="F:pyridoxal phosphate binding"/>
    <property type="evidence" value="ECO:0007669"/>
    <property type="project" value="InterPro"/>
</dbReference>
<dbReference type="RefSeq" id="WP_135441753.1">
    <property type="nucleotide sequence ID" value="NZ_SRLE01000005.1"/>
</dbReference>
<keyword evidence="5 6" id="KW-0663">Pyridoxal phosphate</keyword>
<dbReference type="FunFam" id="3.40.640.10:FF:000014">
    <property type="entry name" value="Adenosylmethionine-8-amino-7-oxononanoate aminotransferase, probable"/>
    <property type="match status" value="1"/>
</dbReference>
<evidence type="ECO:0000256" key="2">
    <source>
        <dbReference type="ARBA" id="ARBA00008954"/>
    </source>
</evidence>
<dbReference type="EMBL" id="SRLE01000005">
    <property type="protein sequence ID" value="TGD74720.1"/>
    <property type="molecule type" value="Genomic_DNA"/>
</dbReference>
<dbReference type="Gene3D" id="3.90.1150.10">
    <property type="entry name" value="Aspartate Aminotransferase, domain 1"/>
    <property type="match status" value="1"/>
</dbReference>
<evidence type="ECO:0000256" key="4">
    <source>
        <dbReference type="ARBA" id="ARBA00022679"/>
    </source>
</evidence>
<evidence type="ECO:0000256" key="1">
    <source>
        <dbReference type="ARBA" id="ARBA00001933"/>
    </source>
</evidence>
<dbReference type="AlphaFoldDB" id="A0A4Z0M5M3"/>
<dbReference type="CDD" id="cd00610">
    <property type="entry name" value="OAT_like"/>
    <property type="match status" value="1"/>
</dbReference>
<keyword evidence="4 7" id="KW-0808">Transferase</keyword>
<dbReference type="PIRSF" id="PIRSF000521">
    <property type="entry name" value="Transaminase_4ab_Lys_Orn"/>
    <property type="match status" value="1"/>
</dbReference>
<organism evidence="7 8">
    <name type="scientific">Mangrovimicrobium sediminis</name>
    <dbReference type="NCBI Taxonomy" id="2562682"/>
    <lineage>
        <taxon>Bacteria</taxon>
        <taxon>Pseudomonadati</taxon>
        <taxon>Pseudomonadota</taxon>
        <taxon>Gammaproteobacteria</taxon>
        <taxon>Cellvibrionales</taxon>
        <taxon>Halieaceae</taxon>
        <taxon>Mangrovimicrobium</taxon>
    </lineage>
</organism>
<dbReference type="InterPro" id="IPR015421">
    <property type="entry name" value="PyrdxlP-dep_Trfase_major"/>
</dbReference>
<dbReference type="PROSITE" id="PS00600">
    <property type="entry name" value="AA_TRANSFER_CLASS_3"/>
    <property type="match status" value="1"/>
</dbReference>
<evidence type="ECO:0000256" key="6">
    <source>
        <dbReference type="RuleBase" id="RU003560"/>
    </source>
</evidence>
<dbReference type="Gene3D" id="3.40.640.10">
    <property type="entry name" value="Type I PLP-dependent aspartate aminotransferase-like (Major domain)"/>
    <property type="match status" value="1"/>
</dbReference>
<dbReference type="Proteomes" id="UP000298050">
    <property type="component" value="Unassembled WGS sequence"/>
</dbReference>